<evidence type="ECO:0000313" key="2">
    <source>
        <dbReference type="EMBL" id="CAH3189609.1"/>
    </source>
</evidence>
<dbReference type="EMBL" id="CALNXI010002637">
    <property type="protein sequence ID" value="CAH3189609.1"/>
    <property type="molecule type" value="Genomic_DNA"/>
</dbReference>
<dbReference type="Proteomes" id="UP001159427">
    <property type="component" value="Unassembled WGS sequence"/>
</dbReference>
<reference evidence="2 3" key="1">
    <citation type="submission" date="2022-05" db="EMBL/GenBank/DDBJ databases">
        <authorList>
            <consortium name="Genoscope - CEA"/>
            <person name="William W."/>
        </authorList>
    </citation>
    <scope>NUCLEOTIDE SEQUENCE [LARGE SCALE GENOMIC DNA]</scope>
</reference>
<gene>
    <name evidence="2" type="ORF">PEVE_00019550</name>
</gene>
<proteinExistence type="predicted"/>
<feature type="compositionally biased region" description="Acidic residues" evidence="1">
    <location>
        <begin position="15"/>
        <end position="24"/>
    </location>
</feature>
<feature type="region of interest" description="Disordered" evidence="1">
    <location>
        <begin position="1"/>
        <end position="26"/>
    </location>
</feature>
<organism evidence="2 3">
    <name type="scientific">Porites evermanni</name>
    <dbReference type="NCBI Taxonomy" id="104178"/>
    <lineage>
        <taxon>Eukaryota</taxon>
        <taxon>Metazoa</taxon>
        <taxon>Cnidaria</taxon>
        <taxon>Anthozoa</taxon>
        <taxon>Hexacorallia</taxon>
        <taxon>Scleractinia</taxon>
        <taxon>Fungiina</taxon>
        <taxon>Poritidae</taxon>
        <taxon>Porites</taxon>
    </lineage>
</organism>
<comment type="caution">
    <text evidence="2">The sequence shown here is derived from an EMBL/GenBank/DDBJ whole genome shotgun (WGS) entry which is preliminary data.</text>
</comment>
<name>A0ABN8SDD9_9CNID</name>
<protein>
    <submittedName>
        <fullName evidence="2">Uncharacterized protein</fullName>
    </submittedName>
</protein>
<evidence type="ECO:0000313" key="3">
    <source>
        <dbReference type="Proteomes" id="UP001159427"/>
    </source>
</evidence>
<keyword evidence="3" id="KW-1185">Reference proteome</keyword>
<accession>A0ABN8SDD9</accession>
<sequence>MPEERKDETSASNAGEEEGEEEIPTDIMPLFFTSKTQEIFGCKGDEDVTEENPYKLIPKEAVFQDFKDRAAVSDFHPAKQIVLDYPGDELLVVYDPVFKYGQNFYLVLTEEAKERILNPPQEELQAGEGEEAEEEDFVLTLRKFPRTPQPWISLGSEVEVEDENVIENRPKVKFRISRKRREFGAPVFLSDRNVSDAKDGFVECPSFDDDSYGLLKKELDKGIQAVPVLTDIGNQTEW</sequence>
<evidence type="ECO:0000256" key="1">
    <source>
        <dbReference type="SAM" id="MobiDB-lite"/>
    </source>
</evidence>